<proteinExistence type="inferred from homology"/>
<feature type="transmembrane region" description="Helical" evidence="7">
    <location>
        <begin position="270"/>
        <end position="293"/>
    </location>
</feature>
<accession>A0A6N9Q0T3</accession>
<name>A0A6N9Q0T3_9BACL</name>
<evidence type="ECO:0000313" key="10">
    <source>
        <dbReference type="Proteomes" id="UP000448943"/>
    </source>
</evidence>
<dbReference type="GO" id="GO:0005886">
    <property type="term" value="C:plasma membrane"/>
    <property type="evidence" value="ECO:0007669"/>
    <property type="project" value="UniProtKB-SubCell"/>
</dbReference>
<evidence type="ECO:0000256" key="6">
    <source>
        <dbReference type="ARBA" id="ARBA00023136"/>
    </source>
</evidence>
<evidence type="ECO:0000256" key="5">
    <source>
        <dbReference type="ARBA" id="ARBA00022989"/>
    </source>
</evidence>
<keyword evidence="10" id="KW-1185">Reference proteome</keyword>
<dbReference type="PANTHER" id="PTHR30465:SF74">
    <property type="entry name" value="OLIGOPEPTIDE TRANSPORT SYSTEM PERMEASE PROTEIN OPPB"/>
    <property type="match status" value="1"/>
</dbReference>
<dbReference type="SUPFAM" id="SSF161098">
    <property type="entry name" value="MetI-like"/>
    <property type="match status" value="1"/>
</dbReference>
<dbReference type="Gene3D" id="1.10.3720.10">
    <property type="entry name" value="MetI-like"/>
    <property type="match status" value="1"/>
</dbReference>
<comment type="subcellular location">
    <subcellularLocation>
        <location evidence="1 7">Cell membrane</location>
        <topology evidence="1 7">Multi-pass membrane protein</topology>
    </subcellularLocation>
</comment>
<protein>
    <submittedName>
        <fullName evidence="9">ABC transporter permease</fullName>
    </submittedName>
</protein>
<feature type="domain" description="ABC transmembrane type-1" evidence="8">
    <location>
        <begin position="93"/>
        <end position="293"/>
    </location>
</feature>
<evidence type="ECO:0000256" key="1">
    <source>
        <dbReference type="ARBA" id="ARBA00004651"/>
    </source>
</evidence>
<dbReference type="InterPro" id="IPR045621">
    <property type="entry name" value="BPD_transp_1_N"/>
</dbReference>
<comment type="caution">
    <text evidence="9">The sequence shown here is derived from an EMBL/GenBank/DDBJ whole genome shotgun (WGS) entry which is preliminary data.</text>
</comment>
<dbReference type="Pfam" id="PF19300">
    <property type="entry name" value="BPD_transp_1_N"/>
    <property type="match status" value="1"/>
</dbReference>
<evidence type="ECO:0000313" key="9">
    <source>
        <dbReference type="EMBL" id="NBI28752.1"/>
    </source>
</evidence>
<keyword evidence="6 7" id="KW-0472">Membrane</keyword>
<dbReference type="OrthoDB" id="24153at2"/>
<keyword evidence="3" id="KW-1003">Cell membrane</keyword>
<dbReference type="GO" id="GO:0055085">
    <property type="term" value="P:transmembrane transport"/>
    <property type="evidence" value="ECO:0007669"/>
    <property type="project" value="InterPro"/>
</dbReference>
<dbReference type="Pfam" id="PF00528">
    <property type="entry name" value="BPD_transp_1"/>
    <property type="match status" value="1"/>
</dbReference>
<dbReference type="InterPro" id="IPR035906">
    <property type="entry name" value="MetI-like_sf"/>
</dbReference>
<dbReference type="CDD" id="cd06261">
    <property type="entry name" value="TM_PBP2"/>
    <property type="match status" value="1"/>
</dbReference>
<feature type="transmembrane region" description="Helical" evidence="7">
    <location>
        <begin position="131"/>
        <end position="154"/>
    </location>
</feature>
<feature type="transmembrane region" description="Helical" evidence="7">
    <location>
        <begin position="97"/>
        <end position="119"/>
    </location>
</feature>
<comment type="similarity">
    <text evidence="7">Belongs to the binding-protein-dependent transport system permease family.</text>
</comment>
<keyword evidence="4 7" id="KW-0812">Transmembrane</keyword>
<evidence type="ECO:0000259" key="8">
    <source>
        <dbReference type="PROSITE" id="PS50928"/>
    </source>
</evidence>
<dbReference type="Proteomes" id="UP000448943">
    <property type="component" value="Unassembled WGS sequence"/>
</dbReference>
<evidence type="ECO:0000256" key="3">
    <source>
        <dbReference type="ARBA" id="ARBA00022475"/>
    </source>
</evidence>
<keyword evidence="5 7" id="KW-1133">Transmembrane helix</keyword>
<sequence length="307" mass="33881">MGKYLLRRFAFMIITLWVIITISFFFMKLLPGTPFDDERIPEAVLENMMAQYGLDKSIPEQYVLYLTNVVQGDFGVSYRIKNRDVTTIIAEKFAPSAIIGIHALIISVPLGIILGMIAALRRGTAIDYAAVGFAVIGFAIPSFVVAVALQYLIAGNGLLPSALWGTYKHVILPSIALALSMFAYYARMMRSEMLEVLGQDYIKTAKSKGLSRPVIIFKHAFRNSLIPIITSLPVVILFTISGSLVIEQIYSIPGLGTELVKSVLSRDYTVSMGLTLFYAVMYIVALFIVDILYSVVDPRIRVAGGSE</sequence>
<dbReference type="AlphaFoldDB" id="A0A6N9Q0T3"/>
<gene>
    <name evidence="9" type="ORF">ERL59_07255</name>
</gene>
<organism evidence="9 10">
    <name type="scientific">Chengkuizengella marina</name>
    <dbReference type="NCBI Taxonomy" id="2507566"/>
    <lineage>
        <taxon>Bacteria</taxon>
        <taxon>Bacillati</taxon>
        <taxon>Bacillota</taxon>
        <taxon>Bacilli</taxon>
        <taxon>Bacillales</taxon>
        <taxon>Paenibacillaceae</taxon>
        <taxon>Chengkuizengella</taxon>
    </lineage>
</organism>
<feature type="transmembrane region" description="Helical" evidence="7">
    <location>
        <begin position="166"/>
        <end position="186"/>
    </location>
</feature>
<keyword evidence="2 7" id="KW-0813">Transport</keyword>
<reference evidence="9 10" key="1">
    <citation type="submission" date="2019-01" db="EMBL/GenBank/DDBJ databases">
        <title>Chengkuizengella sp. nov., isolated from deep-sea sediment of East Pacific Ocean.</title>
        <authorList>
            <person name="Yang J."/>
            <person name="Lai Q."/>
            <person name="Shao Z."/>
        </authorList>
    </citation>
    <scope>NUCLEOTIDE SEQUENCE [LARGE SCALE GENOMIC DNA]</scope>
    <source>
        <strain evidence="9 10">YPA3-1-1</strain>
    </source>
</reference>
<evidence type="ECO:0000256" key="2">
    <source>
        <dbReference type="ARBA" id="ARBA00022448"/>
    </source>
</evidence>
<dbReference type="PANTHER" id="PTHR30465">
    <property type="entry name" value="INNER MEMBRANE ABC TRANSPORTER"/>
    <property type="match status" value="1"/>
</dbReference>
<dbReference type="PROSITE" id="PS50928">
    <property type="entry name" value="ABC_TM1"/>
    <property type="match status" value="1"/>
</dbReference>
<feature type="transmembrane region" description="Helical" evidence="7">
    <location>
        <begin position="9"/>
        <end position="27"/>
    </location>
</feature>
<dbReference type="InterPro" id="IPR000515">
    <property type="entry name" value="MetI-like"/>
</dbReference>
<dbReference type="EMBL" id="SIJB01000017">
    <property type="protein sequence ID" value="NBI28752.1"/>
    <property type="molecule type" value="Genomic_DNA"/>
</dbReference>
<evidence type="ECO:0000256" key="7">
    <source>
        <dbReference type="RuleBase" id="RU363032"/>
    </source>
</evidence>
<evidence type="ECO:0000256" key="4">
    <source>
        <dbReference type="ARBA" id="ARBA00022692"/>
    </source>
</evidence>
<feature type="transmembrane region" description="Helical" evidence="7">
    <location>
        <begin position="225"/>
        <end position="250"/>
    </location>
</feature>